<feature type="coiled-coil region" evidence="2">
    <location>
        <begin position="388"/>
        <end position="456"/>
    </location>
</feature>
<dbReference type="Pfam" id="PF03787">
    <property type="entry name" value="RAMPs"/>
    <property type="match status" value="2"/>
</dbReference>
<keyword evidence="1" id="KW-0051">Antiviral defense</keyword>
<evidence type="ECO:0000313" key="5">
    <source>
        <dbReference type="EMBL" id="AAM02509.1"/>
    </source>
</evidence>
<dbReference type="EnsemblBacteria" id="AAM02509">
    <property type="protein sequence ID" value="AAM02509"/>
    <property type="gene ID" value="MK1296"/>
</dbReference>
<dbReference type="EMBL" id="AE009439">
    <property type="protein sequence ID" value="AAM02509.1"/>
    <property type="molecule type" value="Genomic_DNA"/>
</dbReference>
<feature type="domain" description="CRISPR type III-associated protein" evidence="4">
    <location>
        <begin position="9"/>
        <end position="239"/>
    </location>
</feature>
<feature type="region of interest" description="Disordered" evidence="3">
    <location>
        <begin position="239"/>
        <end position="273"/>
    </location>
</feature>
<dbReference type="NCBIfam" id="TIGR02580">
    <property type="entry name" value="cas_RAMP_Cmr4"/>
    <property type="match status" value="1"/>
</dbReference>
<proteinExistence type="predicted"/>
<dbReference type="InterPro" id="IPR013410">
    <property type="entry name" value="CRISPR-assoc_RAMP_Cmr4"/>
</dbReference>
<dbReference type="OrthoDB" id="134195at2157"/>
<dbReference type="InterPro" id="IPR005537">
    <property type="entry name" value="RAMP_III_fam"/>
</dbReference>
<dbReference type="Proteomes" id="UP000001826">
    <property type="component" value="Chromosome"/>
</dbReference>
<dbReference type="InParanoid" id="Q8TVU2"/>
<dbReference type="PANTHER" id="PTHR39965">
    <property type="entry name" value="CRISPR SYSTEM CMR SUBUNIT CMR6"/>
    <property type="match status" value="1"/>
</dbReference>
<feature type="compositionally biased region" description="Basic and acidic residues" evidence="3">
    <location>
        <begin position="253"/>
        <end position="265"/>
    </location>
</feature>
<dbReference type="InterPro" id="IPR010172">
    <property type="entry name" value="CRISPR-assoc_prot_TM1791"/>
</dbReference>
<dbReference type="STRING" id="190192.MK1296"/>
<dbReference type="PANTHER" id="PTHR39965:SF1">
    <property type="entry name" value="CRISPR SYSTEM CMR SUBUNIT CMR6"/>
    <property type="match status" value="1"/>
</dbReference>
<sequence>MENRLWALTVTPTRVGTGGRPGAIDLPLIRRRHTRVPYVPGSSVKGALRTHVEAELEKPDDLVDEILRDLGEDTEERRERALRVLFGDRDTKGAVTFGDLLPVAVPAPVALEGGKTTPLVWLTCPYVLDWIGVEAPEPDGEALAPSGFPAERVVLEHRELVVRRNGKVDGVADELVVPGPWKLPLHSRLLILDDATFAGLLDPDRPVVTELRTRVRLGGPWDKTVEEGALWTEEFLPQAHPPRGTVRGRRVHAGSDRGARARGPPEGDLGTARRGRFRRLRRPTVELRGGAGMSERSPENVLLSRLREDVDEELKGDLSTLCSVLLYYGLPGALVLAEREDVREALSRLPLDRIERELEREGLPRADRLATRLADLARNAAAVGELPEDEGRDRVERLRRRVAEAAEESLVPEEGVRTHPYHEKRTLALRALSDGEENLRREVRRLLRRVVDAAEKAARSDEIRGYVGSYLKTLRELGRSPHLRVREVELRFPHSRLVVGMGGPHPAENDLTLDPVTGLPVIPGTTLKGVARAAGELILERGDPDELRKYFGADDTRQARKRFREVFGSKPRESEPKESDDGNASESKRAGEVTFHDALPDPDWLRDVDSPLEVDVLNPHYGEYYEGEGPPHESMRPKPVEFLTVRRGSRWRTVLVSERRGSLDVALRLLKYGVERLGIGARTCAGYGYGEVRY</sequence>
<organism evidence="5 6">
    <name type="scientific">Methanopyrus kandleri (strain AV19 / DSM 6324 / JCM 9639 / NBRC 100938)</name>
    <dbReference type="NCBI Taxonomy" id="190192"/>
    <lineage>
        <taxon>Archaea</taxon>
        <taxon>Methanobacteriati</taxon>
        <taxon>Methanobacteriota</taxon>
        <taxon>Methanomada group</taxon>
        <taxon>Methanopyri</taxon>
        <taxon>Methanopyrales</taxon>
        <taxon>Methanopyraceae</taxon>
        <taxon>Methanopyrus</taxon>
    </lineage>
</organism>
<feature type="region of interest" description="Disordered" evidence="3">
    <location>
        <begin position="564"/>
        <end position="602"/>
    </location>
</feature>
<evidence type="ECO:0000256" key="1">
    <source>
        <dbReference type="ARBA" id="ARBA00023118"/>
    </source>
</evidence>
<feature type="domain" description="CRISPR type III-associated protein" evidence="4">
    <location>
        <begin position="495"/>
        <end position="689"/>
    </location>
</feature>
<reference evidence="5 6" key="1">
    <citation type="journal article" date="2002" name="Proc. Natl. Acad. Sci. U.S.A.">
        <title>The complete genome of hyperthermophile Methanopyrus kandleri AV19 and monophyly of archaeal methanogens.</title>
        <authorList>
            <person name="Slesarev A.I."/>
            <person name="Mezhevaya K.V."/>
            <person name="Makarova K.S."/>
            <person name="Polushin N.N."/>
            <person name="Shcherbinina O.V."/>
            <person name="Shakhova V.V."/>
            <person name="Belova G.I."/>
            <person name="Aravind L."/>
            <person name="Natale D.A."/>
            <person name="Rogozin I.B."/>
            <person name="Tatusov R.L."/>
            <person name="Wolf Y.I."/>
            <person name="Stetter K.O."/>
            <person name="Malykh A.G."/>
            <person name="Koonin E.V."/>
            <person name="Kozyavkin S.A."/>
        </authorList>
    </citation>
    <scope>NUCLEOTIDE SEQUENCE [LARGE SCALE GENOMIC DNA]</scope>
    <source>
        <strain evidence="6">AV19 / DSM 6324 / JCM 9639 / NBRC 100938</strain>
    </source>
</reference>
<accession>Q8TVU2</accession>
<dbReference type="CDD" id="cd09661">
    <property type="entry name" value="Cmr6_III-B"/>
    <property type="match status" value="1"/>
</dbReference>
<keyword evidence="6" id="KW-1185">Reference proteome</keyword>
<dbReference type="KEGG" id="mka:MK1296"/>
<evidence type="ECO:0000256" key="2">
    <source>
        <dbReference type="SAM" id="Coils"/>
    </source>
</evidence>
<keyword evidence="2" id="KW-0175">Coiled coil</keyword>
<dbReference type="HOGENOM" id="CLU_396715_0_0_2"/>
<dbReference type="PaxDb" id="190192-MK1296"/>
<protein>
    <submittedName>
        <fullName evidence="5">Predicted component of a thermophile-specific DNA repair system, contains two domains of the RAMP family</fullName>
    </submittedName>
</protein>
<dbReference type="AlphaFoldDB" id="Q8TVU2"/>
<evidence type="ECO:0000259" key="4">
    <source>
        <dbReference type="Pfam" id="PF03787"/>
    </source>
</evidence>
<gene>
    <name evidence="5" type="ordered locus">MK1296</name>
</gene>
<evidence type="ECO:0000313" key="6">
    <source>
        <dbReference type="Proteomes" id="UP000001826"/>
    </source>
</evidence>
<dbReference type="NCBIfam" id="TIGR01898">
    <property type="entry name" value="cas_TM1791_cmr6"/>
    <property type="match status" value="1"/>
</dbReference>
<name>Q8TVU2_METKA</name>
<dbReference type="GO" id="GO:0051607">
    <property type="term" value="P:defense response to virus"/>
    <property type="evidence" value="ECO:0007669"/>
    <property type="project" value="UniProtKB-KW"/>
</dbReference>
<evidence type="ECO:0000256" key="3">
    <source>
        <dbReference type="SAM" id="MobiDB-lite"/>
    </source>
</evidence>